<dbReference type="InterPro" id="IPR027417">
    <property type="entry name" value="P-loop_NTPase"/>
</dbReference>
<dbReference type="InterPro" id="IPR005702">
    <property type="entry name" value="Wzc-like_C"/>
</dbReference>
<dbReference type="InterPro" id="IPR032807">
    <property type="entry name" value="GNVR"/>
</dbReference>
<evidence type="ECO:0000256" key="7">
    <source>
        <dbReference type="ARBA" id="ARBA00023137"/>
    </source>
</evidence>
<dbReference type="InterPro" id="IPR025669">
    <property type="entry name" value="AAA_dom"/>
</dbReference>
<evidence type="ECO:0000256" key="6">
    <source>
        <dbReference type="ARBA" id="ARBA00022840"/>
    </source>
</evidence>
<dbReference type="PANTHER" id="PTHR32309:SF13">
    <property type="entry name" value="FERRIC ENTEROBACTIN TRANSPORT PROTEIN FEPE"/>
    <property type="match status" value="1"/>
</dbReference>
<dbReference type="EC" id="2.7.10.2" evidence="2"/>
<accession>A0A1M6LIE5</accession>
<protein>
    <recommendedName>
        <fullName evidence="2">non-specific protein-tyrosine kinase</fullName>
        <ecNumber evidence="2">2.7.10.2</ecNumber>
    </recommendedName>
</protein>
<sequence>MSKEQHDYYSIEQDTPDFRTILDRYLKYWSWFVICVGVAMILATIYLTFKKSTYMAIATIIIEDEKGKGASVDTGFADLSLLSGISTSSIENELGLLRSKRLMNNAVKNLELNIEYFSTNGFVKKEYYKNSPFIIRTALLDEDLLRKAVQLEENSFVINYLNKDEVELVFNNDKESIINKIGDVVELDYVQFFIELNKNEADNIDDDDTLKSVEVVISEIAKVATSLESSLVAGLVDENSTMIELTLVNYIPAKAKDILNQLIFEYNQEAIEDKDLIARNTAFFIDERLAIINSELDSVETGKEQFKETNLLTDIDTESELIVKNVSDYNNQQQKISTELELTTSLINHLKRNKSSLLPTNMGIEDSGTNSLIQEFNSNVLERNRLLKSASEQNPMVIGLNNQIDQIRENVMESLSRMQYNLNIKKNNLDRQSGVLATQISNVPAQERAYRGIERQQNIKEALYLFLLQKREENSLSLAASAPKAKLVDQAYSLAKPVSPNSKIVLLVAFLMGLFIPFLVINSISLLNNKVTDTDQVKKLSRDLQILGELPHILPNQSSVIEPNVRTVLSESFNILASSAQHFVENTNSEGASKCIFITSSLKGEGKTFTSVNLGITLASEGNKVIVIGGDLRNPQLHRYQKNADSRIGLSTYLNDTSLIVQDYIRDTDLHNNLKFMYTGAIPNNPIELLKKSKLGGMFQELKKEFDYIIVDTAPVLQLADTFVLNKYADLTLYMLRASVTKKSFVGMVEEIEKSKKLKNLVLVLNDVKLKDSSYGYGYDYGS</sequence>
<keyword evidence="9" id="KW-1133">Transmembrane helix</keyword>
<feature type="domain" description="AAA" evidence="10">
    <location>
        <begin position="594"/>
        <end position="725"/>
    </location>
</feature>
<dbReference type="AlphaFoldDB" id="A0A1M6LIE5"/>
<evidence type="ECO:0000313" key="12">
    <source>
        <dbReference type="EMBL" id="SHJ70970.1"/>
    </source>
</evidence>
<keyword evidence="7" id="KW-0829">Tyrosine-protein kinase</keyword>
<feature type="transmembrane region" description="Helical" evidence="9">
    <location>
        <begin position="504"/>
        <end position="527"/>
    </location>
</feature>
<dbReference type="GO" id="GO:0005524">
    <property type="term" value="F:ATP binding"/>
    <property type="evidence" value="ECO:0007669"/>
    <property type="project" value="UniProtKB-KW"/>
</dbReference>
<keyword evidence="4" id="KW-0547">Nucleotide-binding</keyword>
<evidence type="ECO:0000259" key="11">
    <source>
        <dbReference type="Pfam" id="PF13807"/>
    </source>
</evidence>
<keyword evidence="9" id="KW-0812">Transmembrane</keyword>
<evidence type="ECO:0000256" key="3">
    <source>
        <dbReference type="ARBA" id="ARBA00022679"/>
    </source>
</evidence>
<dbReference type="PANTHER" id="PTHR32309">
    <property type="entry name" value="TYROSINE-PROTEIN KINASE"/>
    <property type="match status" value="1"/>
</dbReference>
<name>A0A1M6LIE5_9FLAO</name>
<comment type="catalytic activity">
    <reaction evidence="8">
        <text>L-tyrosyl-[protein] + ATP = O-phospho-L-tyrosyl-[protein] + ADP + H(+)</text>
        <dbReference type="Rhea" id="RHEA:10596"/>
        <dbReference type="Rhea" id="RHEA-COMP:10136"/>
        <dbReference type="Rhea" id="RHEA-COMP:20101"/>
        <dbReference type="ChEBI" id="CHEBI:15378"/>
        <dbReference type="ChEBI" id="CHEBI:30616"/>
        <dbReference type="ChEBI" id="CHEBI:46858"/>
        <dbReference type="ChEBI" id="CHEBI:61978"/>
        <dbReference type="ChEBI" id="CHEBI:456216"/>
        <dbReference type="EC" id="2.7.10.2"/>
    </reaction>
</comment>
<dbReference type="NCBIfam" id="TIGR01007">
    <property type="entry name" value="eps_fam"/>
    <property type="match status" value="1"/>
</dbReference>
<keyword evidence="13" id="KW-1185">Reference proteome</keyword>
<evidence type="ECO:0000256" key="9">
    <source>
        <dbReference type="SAM" id="Phobius"/>
    </source>
</evidence>
<keyword evidence="5" id="KW-0418">Kinase</keyword>
<evidence type="ECO:0000256" key="2">
    <source>
        <dbReference type="ARBA" id="ARBA00011903"/>
    </source>
</evidence>
<dbReference type="Proteomes" id="UP000184314">
    <property type="component" value="Unassembled WGS sequence"/>
</dbReference>
<dbReference type="EMBL" id="FQZX01000001">
    <property type="protein sequence ID" value="SHJ70970.1"/>
    <property type="molecule type" value="Genomic_DNA"/>
</dbReference>
<dbReference type="InterPro" id="IPR050445">
    <property type="entry name" value="Bact_polysacc_biosynth/exp"/>
</dbReference>
<dbReference type="Pfam" id="PF13614">
    <property type="entry name" value="AAA_31"/>
    <property type="match status" value="1"/>
</dbReference>
<dbReference type="STRING" id="228958.SAMN04488007_1173"/>
<comment type="similarity">
    <text evidence="1">Belongs to the CpsD/CapB family.</text>
</comment>
<evidence type="ECO:0000313" key="13">
    <source>
        <dbReference type="Proteomes" id="UP000184314"/>
    </source>
</evidence>
<dbReference type="SUPFAM" id="SSF52540">
    <property type="entry name" value="P-loop containing nucleoside triphosphate hydrolases"/>
    <property type="match status" value="1"/>
</dbReference>
<feature type="transmembrane region" description="Helical" evidence="9">
    <location>
        <begin position="28"/>
        <end position="49"/>
    </location>
</feature>
<dbReference type="OrthoDB" id="9794577at2"/>
<dbReference type="CDD" id="cd05387">
    <property type="entry name" value="BY-kinase"/>
    <property type="match status" value="1"/>
</dbReference>
<dbReference type="Gene3D" id="3.40.50.300">
    <property type="entry name" value="P-loop containing nucleotide triphosphate hydrolases"/>
    <property type="match status" value="1"/>
</dbReference>
<evidence type="ECO:0000259" key="10">
    <source>
        <dbReference type="Pfam" id="PF13614"/>
    </source>
</evidence>
<evidence type="ECO:0000256" key="1">
    <source>
        <dbReference type="ARBA" id="ARBA00007316"/>
    </source>
</evidence>
<reference evidence="13" key="1">
    <citation type="submission" date="2016-11" db="EMBL/GenBank/DDBJ databases">
        <authorList>
            <person name="Varghese N."/>
            <person name="Submissions S."/>
        </authorList>
    </citation>
    <scope>NUCLEOTIDE SEQUENCE [LARGE SCALE GENOMIC DNA]</scope>
    <source>
        <strain evidence="13">DSM 16478</strain>
    </source>
</reference>
<dbReference type="Pfam" id="PF13807">
    <property type="entry name" value="GNVR"/>
    <property type="match status" value="1"/>
</dbReference>
<feature type="domain" description="Tyrosine-protein kinase G-rich" evidence="11">
    <location>
        <begin position="454"/>
        <end position="518"/>
    </location>
</feature>
<evidence type="ECO:0000256" key="4">
    <source>
        <dbReference type="ARBA" id="ARBA00022741"/>
    </source>
</evidence>
<keyword evidence="9" id="KW-0472">Membrane</keyword>
<organism evidence="12 13">
    <name type="scientific">Maribacter aquivivus</name>
    <dbReference type="NCBI Taxonomy" id="228958"/>
    <lineage>
        <taxon>Bacteria</taxon>
        <taxon>Pseudomonadati</taxon>
        <taxon>Bacteroidota</taxon>
        <taxon>Flavobacteriia</taxon>
        <taxon>Flavobacteriales</taxon>
        <taxon>Flavobacteriaceae</taxon>
        <taxon>Maribacter</taxon>
    </lineage>
</organism>
<evidence type="ECO:0000256" key="5">
    <source>
        <dbReference type="ARBA" id="ARBA00022777"/>
    </source>
</evidence>
<proteinExistence type="inferred from homology"/>
<evidence type="ECO:0000256" key="8">
    <source>
        <dbReference type="ARBA" id="ARBA00051245"/>
    </source>
</evidence>
<gene>
    <name evidence="12" type="ORF">SAMN04488007_1173</name>
</gene>
<keyword evidence="6" id="KW-0067">ATP-binding</keyword>
<dbReference type="RefSeq" id="WP_073242081.1">
    <property type="nucleotide sequence ID" value="NZ_FQZX01000001.1"/>
</dbReference>
<dbReference type="GO" id="GO:0005886">
    <property type="term" value="C:plasma membrane"/>
    <property type="evidence" value="ECO:0007669"/>
    <property type="project" value="TreeGrafter"/>
</dbReference>
<keyword evidence="3" id="KW-0808">Transferase</keyword>
<dbReference type="GO" id="GO:0004715">
    <property type="term" value="F:non-membrane spanning protein tyrosine kinase activity"/>
    <property type="evidence" value="ECO:0007669"/>
    <property type="project" value="UniProtKB-EC"/>
</dbReference>